<dbReference type="GeneID" id="25978027"/>
<feature type="compositionally biased region" description="Low complexity" evidence="1">
    <location>
        <begin position="444"/>
        <end position="459"/>
    </location>
</feature>
<name>F0XUU9_GROCL</name>
<dbReference type="eggNOG" id="ENOG502SMPB">
    <property type="taxonomic scope" value="Eukaryota"/>
</dbReference>
<proteinExistence type="predicted"/>
<dbReference type="PANTHER" id="PTHR47785">
    <property type="entry name" value="ZN(II)2CYS6 TRANSCRIPTION FACTOR (EUROFUNG)-RELATED-RELATED"/>
    <property type="match status" value="1"/>
</dbReference>
<evidence type="ECO:0000256" key="1">
    <source>
        <dbReference type="SAM" id="MobiDB-lite"/>
    </source>
</evidence>
<dbReference type="EMBL" id="GL630006">
    <property type="protein sequence ID" value="EFW98927.1"/>
    <property type="molecule type" value="Genomic_DNA"/>
</dbReference>
<reference evidence="2 3" key="1">
    <citation type="journal article" date="2011" name="Proc. Natl. Acad. Sci. U.S.A.">
        <title>Genome and transcriptome analyses of the mountain pine beetle-fungal symbiont Grosmannia clavigera, a lodgepole pine pathogen.</title>
        <authorList>
            <person name="DiGuistini S."/>
            <person name="Wang Y."/>
            <person name="Liao N.Y."/>
            <person name="Taylor G."/>
            <person name="Tanguay P."/>
            <person name="Feau N."/>
            <person name="Henrissat B."/>
            <person name="Chan S.K."/>
            <person name="Hesse-Orce U."/>
            <person name="Alamouti S.M."/>
            <person name="Tsui C.K.M."/>
            <person name="Docking R.T."/>
            <person name="Levasseur A."/>
            <person name="Haridas S."/>
            <person name="Robertson G."/>
            <person name="Birol I."/>
            <person name="Holt R.A."/>
            <person name="Marra M.A."/>
            <person name="Hamelin R.C."/>
            <person name="Hirst M."/>
            <person name="Jones S.J.M."/>
            <person name="Bohlmann J."/>
            <person name="Breuil C."/>
        </authorList>
    </citation>
    <scope>NUCLEOTIDE SEQUENCE [LARGE SCALE GENOMIC DNA]</scope>
    <source>
        <strain evidence="3">kw1407 / UAMH 11150</strain>
    </source>
</reference>
<feature type="region of interest" description="Disordered" evidence="1">
    <location>
        <begin position="511"/>
        <end position="543"/>
    </location>
</feature>
<dbReference type="AlphaFoldDB" id="F0XUU9"/>
<dbReference type="RefSeq" id="XP_014168410.1">
    <property type="nucleotide sequence ID" value="XM_014312935.1"/>
</dbReference>
<dbReference type="Proteomes" id="UP000007796">
    <property type="component" value="Unassembled WGS sequence"/>
</dbReference>
<dbReference type="HOGENOM" id="CLU_004835_3_0_1"/>
<evidence type="ECO:0000313" key="2">
    <source>
        <dbReference type="EMBL" id="EFW98927.1"/>
    </source>
</evidence>
<feature type="region of interest" description="Disordered" evidence="1">
    <location>
        <begin position="122"/>
        <end position="161"/>
    </location>
</feature>
<evidence type="ECO:0000313" key="3">
    <source>
        <dbReference type="Proteomes" id="UP000007796"/>
    </source>
</evidence>
<feature type="region of interest" description="Disordered" evidence="1">
    <location>
        <begin position="437"/>
        <end position="472"/>
    </location>
</feature>
<keyword evidence="3" id="KW-1185">Reference proteome</keyword>
<dbReference type="InterPro" id="IPR053181">
    <property type="entry name" value="EcdB-like_regulator"/>
</dbReference>
<dbReference type="CDD" id="cd12148">
    <property type="entry name" value="fungal_TF_MHR"/>
    <property type="match status" value="1"/>
</dbReference>
<dbReference type="InParanoid" id="F0XUU9"/>
<accession>F0XUU9</accession>
<feature type="compositionally biased region" description="Low complexity" evidence="1">
    <location>
        <begin position="141"/>
        <end position="150"/>
    </location>
</feature>
<sequence>MCVSLGGDLPSASSNEALAERLGRIEALLEEQNQRLREFAGAPGTVSGGHVALPYGTSVPYLNSTEAASYARQAQAQAQAQEPVPAHDHVQFLIPIDHTTAPNTLLSLAVVQQALSNIADRRGDTSQARLRGRGSRGSGSGSRSTSARGRSTGHRAPVPVATPLASPRFGFPRTYFYEIERAQPLPTGLDVNYFMMVHPAAPLFRRSEFGVWAAQAAQAFEPDTGAAGGGSIEKAICLCVWALGCLAPRQDSRVAAAAAAAAETAVSAPSTPVSGTRQTDRDRLAQALFQPALGIIMHHAVWTLGPPTSLKTCQALLLAAAYFSHMGRPLHNARLTYLASRFFLHIFNGRQRDGSAPESDEKLIRVFWVCFMLESDRMAEFVLLRSGVEPLADELPLPNYTDTGESDVMITFVAETSVRRLLNRIHSLLYFAVEEEGETGGQDDGSSSAAASGRAGWSGQHEPSPMGGLDDISQLNKILPISTELNRQLEAWHNSIPEHLRPPLQAKLLEDDDSDDEADKPDGGDDEEDAEGEDDPEHRDGCCPATMAAEMALHERVSVLRARYYEARHLIHRPFVLGVAGHQQQQQQQQQQQIPLAVLDKCVVCVDSCVAYLRHVLPLLGRRSPYLWSQCQSCLACLVVLAVADTCPDIVARVAATEGTATRTTTRRDDMGRLRSRVAGRLRQWATTGSSLEAELRIVESLP</sequence>
<feature type="compositionally biased region" description="Acidic residues" evidence="1">
    <location>
        <begin position="511"/>
        <end position="535"/>
    </location>
</feature>
<dbReference type="OrthoDB" id="4685598at2759"/>
<protein>
    <submittedName>
        <fullName evidence="2">C6 zinc finger domain containing protein</fullName>
    </submittedName>
</protein>
<gene>
    <name evidence="2" type="ORF">CMQ_4779</name>
</gene>
<organism evidence="3">
    <name type="scientific">Grosmannia clavigera (strain kw1407 / UAMH 11150)</name>
    <name type="common">Blue stain fungus</name>
    <name type="synonym">Graphiocladiella clavigera</name>
    <dbReference type="NCBI Taxonomy" id="655863"/>
    <lineage>
        <taxon>Eukaryota</taxon>
        <taxon>Fungi</taxon>
        <taxon>Dikarya</taxon>
        <taxon>Ascomycota</taxon>
        <taxon>Pezizomycotina</taxon>
        <taxon>Sordariomycetes</taxon>
        <taxon>Sordariomycetidae</taxon>
        <taxon>Ophiostomatales</taxon>
        <taxon>Ophiostomataceae</taxon>
        <taxon>Leptographium</taxon>
    </lineage>
</organism>